<feature type="domain" description="Centromere/kinetochore protein zw10 C-terminal" evidence="2">
    <location>
        <begin position="1016"/>
        <end position="1104"/>
    </location>
</feature>
<protein>
    <recommendedName>
        <fullName evidence="5">Retrograde transport protein Dsl1 C-terminal domain-containing protein</fullName>
    </recommendedName>
</protein>
<feature type="compositionally biased region" description="Low complexity" evidence="1">
    <location>
        <begin position="207"/>
        <end position="223"/>
    </location>
</feature>
<dbReference type="GO" id="GO:0007094">
    <property type="term" value="P:mitotic spindle assembly checkpoint signaling"/>
    <property type="evidence" value="ECO:0007669"/>
    <property type="project" value="TreeGrafter"/>
</dbReference>
<feature type="compositionally biased region" description="Polar residues" evidence="1">
    <location>
        <begin position="764"/>
        <end position="774"/>
    </location>
</feature>
<feature type="region of interest" description="Disordered" evidence="1">
    <location>
        <begin position="599"/>
        <end position="652"/>
    </location>
</feature>
<reference evidence="4" key="1">
    <citation type="journal article" date="2014" name="Genome Biol. Evol.">
        <title>Gene Loss Rather Than Gene Gain Is Associated with a Host Jump from Monocots to Dicots in the Smut Fungus Melanopsichium pennsylvanicum.</title>
        <authorList>
            <person name="Sharma R."/>
            <person name="Mishra B."/>
            <person name="Runge F."/>
            <person name="Thines M."/>
        </authorList>
    </citation>
    <scope>NUCLEOTIDE SEQUENCE</scope>
    <source>
        <strain evidence="4">4</strain>
    </source>
</reference>
<feature type="compositionally biased region" description="Basic and acidic residues" evidence="1">
    <location>
        <begin position="906"/>
        <end position="917"/>
    </location>
</feature>
<dbReference type="PANTHER" id="PTHR12205:SF0">
    <property type="entry name" value="CENTROMERE_KINETOCHORE PROTEIN ZW10 HOMOLOG"/>
    <property type="match status" value="1"/>
</dbReference>
<dbReference type="Gene3D" id="1.10.357.150">
    <property type="match status" value="1"/>
</dbReference>
<evidence type="ECO:0000259" key="2">
    <source>
        <dbReference type="Pfam" id="PF20666"/>
    </source>
</evidence>
<dbReference type="InterPro" id="IPR055148">
    <property type="entry name" value="ZW10_C_2"/>
</dbReference>
<feature type="compositionally biased region" description="Polar residues" evidence="1">
    <location>
        <begin position="888"/>
        <end position="900"/>
    </location>
</feature>
<dbReference type="Pfam" id="PF22766">
    <property type="entry name" value="ZW10_C2"/>
    <property type="match status" value="1"/>
</dbReference>
<evidence type="ECO:0000259" key="3">
    <source>
        <dbReference type="Pfam" id="PF22766"/>
    </source>
</evidence>
<evidence type="ECO:0008006" key="5">
    <source>
        <dbReference type="Google" id="ProtNLM"/>
    </source>
</evidence>
<feature type="compositionally biased region" description="Acidic residues" evidence="1">
    <location>
        <begin position="857"/>
        <end position="868"/>
    </location>
</feature>
<dbReference type="InterPro" id="IPR048343">
    <property type="entry name" value="ZW10_C"/>
</dbReference>
<feature type="region of interest" description="Disordered" evidence="1">
    <location>
        <begin position="283"/>
        <end position="380"/>
    </location>
</feature>
<feature type="compositionally biased region" description="Low complexity" evidence="1">
    <location>
        <begin position="980"/>
        <end position="990"/>
    </location>
</feature>
<feature type="compositionally biased region" description="Acidic residues" evidence="1">
    <location>
        <begin position="742"/>
        <end position="756"/>
    </location>
</feature>
<feature type="compositionally biased region" description="Polar residues" evidence="1">
    <location>
        <begin position="698"/>
        <end position="719"/>
    </location>
</feature>
<feature type="region of interest" description="Disordered" evidence="1">
    <location>
        <begin position="531"/>
        <end position="578"/>
    </location>
</feature>
<feature type="compositionally biased region" description="Basic and acidic residues" evidence="1">
    <location>
        <begin position="297"/>
        <end position="315"/>
    </location>
</feature>
<accession>A0A077RA48</accession>
<sequence>MSAPTPRQDASLSAASFLASISAESSTSFESSLSSSSAKSAPALPISAKVSLIDAQIGALEGRIEKTITAHAAQLRQRAASTRAVDNDLNQLWRSINQISSLLVTVGPQLAPTASNYHNALAQSSKQGLLISVLSDLLAATRHLEKLEQLQHQGDLSSLKAELPKVAEVMQAFHSKPVLESLPAIVELRARFERLENQSKEADLSPQSVGAQSVAQQAVARSSLDGDAKGRKDTTTTVGVNPPLSPALEVLKKARSLITAKGSQGGWKEVRIELSAPVPPPLFATNAAMPATQSSVDSKRSSLESRAERLLRDDFMPESASLTRNSSSSSTANARNRHKPKLGARVIRPQDQLGSGPFNAEETPLDEDGWGLDEDDEDPLQSQQIVSNHHVVHQSQAVPHASHPSHPSSAAQAQDSRHSLPSSSVAMQSSVSSSSTLTSAFAIQEPEPRAIEAWGLADEDDDVGAEDNAWVLDDDDAPEQPPQSPKKARLSAPVAVESTRAHAPPSSAAAQDLWSLEDDDVEADGDPWEVEVSREGDPVSHTAQQLRVGRAASESVTEPLSVQAVPVPAPEGADDPWEAHREPERVPVAFATRLHDASFSAVSPAQRDTPMTSQEPVGTAEPSVPNIAPALPSDATDDPWETPKQFEGTDANTGAAVVHAAAPSAALEHDAKVSGPSLAVCSPHPDLVEPPEAGNARQHGQTSISSSQVHGVTPSSAQSVPDAAPKYANSAPSHTVLVPEPIVDDDPWEAEDELEDATAPIAESQRNTSDSPSSLAVPEVVLTSAPVLAASADSPVPLSKQKGDLHRNKRLTFTADSGKVAPHHLSSEQDSSNQLRYVEETSHHTGITQEATQPAVDEAEELEEDAWAFDEGSSASEADRAEFAPITPLSQTRVLENPNESPGRVEPAHVEPSKAETAKPSAGTVETLRSIPKNIATANAVHQPEPVASPPSSTGWGEDFSDSESMGIPAPVETHRNQPSVTSSRSVSMDSKAHSGTPTNKPAKLSKPVPEPPALSKEECSISQRSFDLVNLASSSMNKVISLLRGETHSDASIDDVEALSGTVFKIFELHRALMPVAHGEALRDVPSLAMQFFNDCEYLARELNRLITCQGGTITTTWLSSGDADGAKRWESKELPKLEEEAALTRDLGQRWFEAQMTAQTKILLDTLMEADGFARTFDDQRFARCEKCIKQVVSTLQQLAKAWKSVLVASRFHAAIGRLVDLVFQKVLHDVLDLEDIGESESEKLAGLVRTLGSLENLFEVEGDRERSTAPLWVPAWFKTSYLVEILTGSLVDIEFLAFEAGALVDYSRKELTGLIKALFADTHNRAKLLRRIEGAGADVLAH</sequence>
<feature type="compositionally biased region" description="Basic and acidic residues" evidence="1">
    <location>
        <begin position="224"/>
        <end position="234"/>
    </location>
</feature>
<dbReference type="GO" id="GO:1990423">
    <property type="term" value="C:RZZ complex"/>
    <property type="evidence" value="ECO:0007669"/>
    <property type="project" value="TreeGrafter"/>
</dbReference>
<feature type="compositionally biased region" description="Acidic residues" evidence="1">
    <location>
        <begin position="363"/>
        <end position="379"/>
    </location>
</feature>
<feature type="region of interest" description="Disordered" evidence="1">
    <location>
        <begin position="199"/>
        <end position="241"/>
    </location>
</feature>
<dbReference type="EMBL" id="HG529677">
    <property type="protein sequence ID" value="CDI56176.1"/>
    <property type="molecule type" value="Genomic_DNA"/>
</dbReference>
<dbReference type="GO" id="GO:0005737">
    <property type="term" value="C:cytoplasm"/>
    <property type="evidence" value="ECO:0007669"/>
    <property type="project" value="GOC"/>
</dbReference>
<evidence type="ECO:0000256" key="1">
    <source>
        <dbReference type="SAM" id="MobiDB-lite"/>
    </source>
</evidence>
<evidence type="ECO:0000313" key="4">
    <source>
        <dbReference type="EMBL" id="CDI56176.1"/>
    </source>
</evidence>
<proteinExistence type="predicted"/>
<feature type="compositionally biased region" description="Low complexity" evidence="1">
    <location>
        <begin position="319"/>
        <end position="334"/>
    </location>
</feature>
<feature type="region of interest" description="Disordered" evidence="1">
    <location>
        <begin position="392"/>
        <end position="514"/>
    </location>
</feature>
<feature type="domain" description="ZW10 C-terminal helical" evidence="3">
    <location>
        <begin position="1189"/>
        <end position="1335"/>
    </location>
</feature>
<dbReference type="Pfam" id="PF20666">
    <property type="entry name" value="ZW10_C"/>
    <property type="match status" value="1"/>
</dbReference>
<name>A0A077RA48_9BASI</name>
<feature type="compositionally biased region" description="Low complexity" evidence="1">
    <location>
        <begin position="395"/>
        <end position="440"/>
    </location>
</feature>
<dbReference type="GO" id="GO:0006888">
    <property type="term" value="P:endoplasmic reticulum to Golgi vesicle-mediated transport"/>
    <property type="evidence" value="ECO:0007669"/>
    <property type="project" value="TreeGrafter"/>
</dbReference>
<dbReference type="PANTHER" id="PTHR12205">
    <property type="entry name" value="CENTROMERE/KINETOCHORE PROTEIN ZW10"/>
    <property type="match status" value="1"/>
</dbReference>
<feature type="region of interest" description="Disordered" evidence="1">
    <location>
        <begin position="676"/>
        <end position="1020"/>
    </location>
</feature>
<organism evidence="4">
    <name type="scientific">Melanopsichium pennsylvanicum 4</name>
    <dbReference type="NCBI Taxonomy" id="1398559"/>
    <lineage>
        <taxon>Eukaryota</taxon>
        <taxon>Fungi</taxon>
        <taxon>Dikarya</taxon>
        <taxon>Basidiomycota</taxon>
        <taxon>Ustilaginomycotina</taxon>
        <taxon>Ustilaginomycetes</taxon>
        <taxon>Ustilaginales</taxon>
        <taxon>Ustilaginaceae</taxon>
        <taxon>Melanopsichium</taxon>
    </lineage>
</organism>
<dbReference type="InterPro" id="IPR046362">
    <property type="entry name" value="Zw10/DSL1_C_sf"/>
</dbReference>